<gene>
    <name evidence="8" type="ORF">CSA56_18210</name>
</gene>
<dbReference type="InterPro" id="IPR012888">
    <property type="entry name" value="Fucose_iso_N1"/>
</dbReference>
<dbReference type="GO" id="GO:0019571">
    <property type="term" value="P:D-arabinose catabolic process"/>
    <property type="evidence" value="ECO:0007669"/>
    <property type="project" value="TreeGrafter"/>
</dbReference>
<proteinExistence type="predicted"/>
<keyword evidence="1" id="KW-0479">Metal-binding</keyword>
<dbReference type="InterPro" id="IPR005763">
    <property type="entry name" value="Fucose_isomerase"/>
</dbReference>
<accession>A0A2G6K9J5</accession>
<dbReference type="Gene3D" id="3.40.275.10">
    <property type="entry name" value="L-fucose Isomerase, Chain A, domain 2"/>
    <property type="match status" value="1"/>
</dbReference>
<evidence type="ECO:0000259" key="5">
    <source>
        <dbReference type="Pfam" id="PF02952"/>
    </source>
</evidence>
<dbReference type="GO" id="GO:0008736">
    <property type="term" value="F:L-fucose isomerase activity"/>
    <property type="evidence" value="ECO:0007669"/>
    <property type="project" value="InterPro"/>
</dbReference>
<comment type="caution">
    <text evidence="8">The sequence shown here is derived from an EMBL/GenBank/DDBJ whole genome shotgun (WGS) entry which is preliminary data.</text>
</comment>
<feature type="domain" description="L-fucose isomerase C-terminal" evidence="5">
    <location>
        <begin position="336"/>
        <end position="465"/>
    </location>
</feature>
<organism evidence="8 9">
    <name type="scientific">candidate division KSB3 bacterium</name>
    <dbReference type="NCBI Taxonomy" id="2044937"/>
    <lineage>
        <taxon>Bacteria</taxon>
        <taxon>candidate division KSB3</taxon>
    </lineage>
</organism>
<dbReference type="Pfam" id="PF02952">
    <property type="entry name" value="Fucose_iso_C"/>
    <property type="match status" value="1"/>
</dbReference>
<name>A0A2G6K9J5_9BACT</name>
<dbReference type="Pfam" id="PF07882">
    <property type="entry name" value="Fucose_iso_N2"/>
    <property type="match status" value="1"/>
</dbReference>
<dbReference type="GO" id="GO:0042355">
    <property type="term" value="P:L-fucose catabolic process"/>
    <property type="evidence" value="ECO:0007669"/>
    <property type="project" value="TreeGrafter"/>
</dbReference>
<dbReference type="EMBL" id="PDSK01000145">
    <property type="protein sequence ID" value="PIE31459.1"/>
    <property type="molecule type" value="Genomic_DNA"/>
</dbReference>
<protein>
    <submittedName>
        <fullName evidence="8">L-fucose isomerase</fullName>
    </submittedName>
</protein>
<evidence type="ECO:0000256" key="2">
    <source>
        <dbReference type="ARBA" id="ARBA00023211"/>
    </source>
</evidence>
<dbReference type="InterPro" id="IPR038391">
    <property type="entry name" value="Fucose_iso_dom1_sf"/>
</dbReference>
<dbReference type="InterPro" id="IPR015888">
    <property type="entry name" value="Fuc_isomerase_C"/>
</dbReference>
<dbReference type="GO" id="GO:0030145">
    <property type="term" value="F:manganese ion binding"/>
    <property type="evidence" value="ECO:0007669"/>
    <property type="project" value="InterPro"/>
</dbReference>
<evidence type="ECO:0000313" key="8">
    <source>
        <dbReference type="EMBL" id="PIE31459.1"/>
    </source>
</evidence>
<sequence>MRQKPRIGIIGFSDGEPEVHEQLKDFVQAQFDAIADALDATGEVEIVRADCLVNSVESAKKEALKLVGQDVDGTIFSYGVFSFPNFSAVAAKNGKGPFLLAANLNPDWPGMVAMLASGGALNHLGFDHFRVAGDVKEQDVLDKYLEFSRCAMVVSRLSGQKYGLIGGRSLGMYSATVSMQDWQQKFGVDIEHVDQSEIVRLAENIPEEQVEKAFDWLNTYIGKINYDDDRLTEEKLKTQIRHYEATRKIIEKNNFDFIGVKCHYEMSRHYCTQCLGAAFFNDPYDWNGPKEPTVFACEADSDAALTMQILKLLTGDPIIFMDIRHFDPEYQVMVFCNCGSQSTYYAGRSDDFRENLKNVTLYPCLEIYAGGGAHVNCMTKPGEATIARLQRKKDTYRLTVIPTEFVELPKEKMAETTEEWPHVFAKLPFDYRYFLEKFDANHCHAVYGNHVKELEMICKMLDIEMELLE</sequence>
<evidence type="ECO:0000259" key="6">
    <source>
        <dbReference type="Pfam" id="PF07881"/>
    </source>
</evidence>
<dbReference type="Gene3D" id="3.40.50.1070">
    <property type="match status" value="1"/>
</dbReference>
<dbReference type="PANTHER" id="PTHR37840:SF1">
    <property type="entry name" value="L-FUCOSE ISOMERASE"/>
    <property type="match status" value="1"/>
</dbReference>
<evidence type="ECO:0000256" key="3">
    <source>
        <dbReference type="ARBA" id="ARBA00023235"/>
    </source>
</evidence>
<dbReference type="GO" id="GO:0005737">
    <property type="term" value="C:cytoplasm"/>
    <property type="evidence" value="ECO:0007669"/>
    <property type="project" value="InterPro"/>
</dbReference>
<dbReference type="Gene3D" id="3.20.14.10">
    <property type="entry name" value="L-fucose/L-arabinose isomerase, C-terminal"/>
    <property type="match status" value="1"/>
</dbReference>
<dbReference type="PANTHER" id="PTHR37840">
    <property type="entry name" value="L-FUCOSE ISOMERASE"/>
    <property type="match status" value="1"/>
</dbReference>
<dbReference type="SUPFAM" id="SSF53743">
    <property type="entry name" value="FucI/AraA N-terminal and middle domains"/>
    <property type="match status" value="1"/>
</dbReference>
<dbReference type="Pfam" id="PF07881">
    <property type="entry name" value="Fucose_iso_N1"/>
    <property type="match status" value="1"/>
</dbReference>
<dbReference type="AlphaFoldDB" id="A0A2G6K9J5"/>
<dbReference type="CDD" id="cd00578">
    <property type="entry name" value="L-fuc_L-ara-isomerases"/>
    <property type="match status" value="1"/>
</dbReference>
<dbReference type="GO" id="GO:0008790">
    <property type="term" value="F:arabinose isomerase activity"/>
    <property type="evidence" value="ECO:0007669"/>
    <property type="project" value="TreeGrafter"/>
</dbReference>
<evidence type="ECO:0000256" key="1">
    <source>
        <dbReference type="ARBA" id="ARBA00022723"/>
    </source>
</evidence>
<dbReference type="InterPro" id="IPR012889">
    <property type="entry name" value="Fucose_isomerase_N2"/>
</dbReference>
<dbReference type="InterPro" id="IPR038393">
    <property type="entry name" value="Fuc_iso_dom3_sf"/>
</dbReference>
<dbReference type="InterPro" id="IPR009015">
    <property type="entry name" value="Fucose_isomerase_N/cen_sf"/>
</dbReference>
<keyword evidence="4" id="KW-0119">Carbohydrate metabolism</keyword>
<evidence type="ECO:0000259" key="7">
    <source>
        <dbReference type="Pfam" id="PF07882"/>
    </source>
</evidence>
<keyword evidence="2" id="KW-0464">Manganese</keyword>
<dbReference type="Proteomes" id="UP000230821">
    <property type="component" value="Unassembled WGS sequence"/>
</dbReference>
<dbReference type="InterPro" id="IPR038392">
    <property type="entry name" value="Fucose_isomerase_dom2_sf"/>
</dbReference>
<evidence type="ECO:0000256" key="4">
    <source>
        <dbReference type="ARBA" id="ARBA00023277"/>
    </source>
</evidence>
<reference evidence="8 9" key="1">
    <citation type="submission" date="2017-10" db="EMBL/GenBank/DDBJ databases">
        <title>Novel microbial diversity and functional potential in the marine mammal oral microbiome.</title>
        <authorList>
            <person name="Dudek N.K."/>
            <person name="Sun C.L."/>
            <person name="Burstein D."/>
            <person name="Kantor R.S."/>
            <person name="Aliaga Goltsman D.S."/>
            <person name="Bik E.M."/>
            <person name="Thomas B.C."/>
            <person name="Banfield J.F."/>
            <person name="Relman D.A."/>
        </authorList>
    </citation>
    <scope>NUCLEOTIDE SEQUENCE [LARGE SCALE GENOMIC DNA]</scope>
    <source>
        <strain evidence="8">DOLJORAL78_47_16</strain>
    </source>
</reference>
<evidence type="ECO:0000313" key="9">
    <source>
        <dbReference type="Proteomes" id="UP000230821"/>
    </source>
</evidence>
<keyword evidence="3 8" id="KW-0413">Isomerase</keyword>
<feature type="domain" description="L-fucose isomerase N-terminal-1" evidence="6">
    <location>
        <begin position="4"/>
        <end position="158"/>
    </location>
</feature>
<feature type="domain" description="L-fucose isomerase N-terminal-2" evidence="7">
    <location>
        <begin position="269"/>
        <end position="315"/>
    </location>
</feature>